<dbReference type="InterPro" id="IPR036390">
    <property type="entry name" value="WH_DNA-bd_sf"/>
</dbReference>
<evidence type="ECO:0000256" key="3">
    <source>
        <dbReference type="ARBA" id="ARBA00023163"/>
    </source>
</evidence>
<dbReference type="Pfam" id="PF09339">
    <property type="entry name" value="HTH_IclR"/>
    <property type="match status" value="1"/>
</dbReference>
<evidence type="ECO:0000313" key="6">
    <source>
        <dbReference type="EMBL" id="NJC73658.1"/>
    </source>
</evidence>
<organism evidence="6 7">
    <name type="scientific">Planosporangium thailandense</name>
    <dbReference type="NCBI Taxonomy" id="765197"/>
    <lineage>
        <taxon>Bacteria</taxon>
        <taxon>Bacillati</taxon>
        <taxon>Actinomycetota</taxon>
        <taxon>Actinomycetes</taxon>
        <taxon>Micromonosporales</taxon>
        <taxon>Micromonosporaceae</taxon>
        <taxon>Planosporangium</taxon>
    </lineage>
</organism>
<dbReference type="PROSITE" id="PS51078">
    <property type="entry name" value="ICLR_ED"/>
    <property type="match status" value="1"/>
</dbReference>
<dbReference type="SUPFAM" id="SSF46785">
    <property type="entry name" value="Winged helix' DNA-binding domain"/>
    <property type="match status" value="1"/>
</dbReference>
<gene>
    <name evidence="6" type="ORF">HC031_28625</name>
</gene>
<dbReference type="InterPro" id="IPR005471">
    <property type="entry name" value="Tscrpt_reg_IclR_N"/>
</dbReference>
<dbReference type="PROSITE" id="PS51077">
    <property type="entry name" value="HTH_ICLR"/>
    <property type="match status" value="1"/>
</dbReference>
<keyword evidence="7" id="KW-1185">Reference proteome</keyword>
<dbReference type="InterPro" id="IPR029016">
    <property type="entry name" value="GAF-like_dom_sf"/>
</dbReference>
<dbReference type="EMBL" id="JAATVY010000034">
    <property type="protein sequence ID" value="NJC73658.1"/>
    <property type="molecule type" value="Genomic_DNA"/>
</dbReference>
<keyword evidence="3" id="KW-0804">Transcription</keyword>
<sequence>MDATPVAAAATTSRSSAPSAGLRRDMEILELLATAQGAPGLGVSRIAESLGREKSQMSRALRALEAEGMVERDPDTLEYRLGWRVYALAARTVEAHLVRAAVPYLRRLVAVLNETTHLCVLRGSAVLTLLSVSPSHAFRALGWEGVSVPAPLTSAGRVLVSDWPPEALRSLLAEPADLHPGPRPRVHTADDLLREVAGIRKRGYAAVDEEFEDGVVGVSAPVRDFRGQIVAAINVSAPKGRLGKRLDEAGRLTLSVARELAAEFGHVRLMA</sequence>
<proteinExistence type="predicted"/>
<dbReference type="Gene3D" id="1.10.10.10">
    <property type="entry name" value="Winged helix-like DNA-binding domain superfamily/Winged helix DNA-binding domain"/>
    <property type="match status" value="1"/>
</dbReference>
<reference evidence="6 7" key="1">
    <citation type="submission" date="2020-03" db="EMBL/GenBank/DDBJ databases">
        <title>WGS of the type strain of Planosporangium spp.</title>
        <authorList>
            <person name="Thawai C."/>
        </authorList>
    </citation>
    <scope>NUCLEOTIDE SEQUENCE [LARGE SCALE GENOMIC DNA]</scope>
    <source>
        <strain evidence="6 7">TBRC 5610</strain>
    </source>
</reference>
<evidence type="ECO:0000256" key="1">
    <source>
        <dbReference type="ARBA" id="ARBA00023015"/>
    </source>
</evidence>
<evidence type="ECO:0000259" key="4">
    <source>
        <dbReference type="PROSITE" id="PS51077"/>
    </source>
</evidence>
<evidence type="ECO:0000313" key="7">
    <source>
        <dbReference type="Proteomes" id="UP000722989"/>
    </source>
</evidence>
<dbReference type="SMART" id="SM00346">
    <property type="entry name" value="HTH_ICLR"/>
    <property type="match status" value="1"/>
</dbReference>
<dbReference type="Proteomes" id="UP000722989">
    <property type="component" value="Unassembled WGS sequence"/>
</dbReference>
<dbReference type="Gene3D" id="3.30.450.40">
    <property type="match status" value="1"/>
</dbReference>
<evidence type="ECO:0000259" key="5">
    <source>
        <dbReference type="PROSITE" id="PS51078"/>
    </source>
</evidence>
<dbReference type="PANTHER" id="PTHR30136">
    <property type="entry name" value="HELIX-TURN-HELIX TRANSCRIPTIONAL REGULATOR, ICLR FAMILY"/>
    <property type="match status" value="1"/>
</dbReference>
<dbReference type="InterPro" id="IPR014757">
    <property type="entry name" value="Tscrpt_reg_IclR_C"/>
</dbReference>
<feature type="domain" description="HTH iclR-type" evidence="4">
    <location>
        <begin position="19"/>
        <end position="83"/>
    </location>
</feature>
<dbReference type="PANTHER" id="PTHR30136:SF24">
    <property type="entry name" value="HTH-TYPE TRANSCRIPTIONAL REPRESSOR ALLR"/>
    <property type="match status" value="1"/>
</dbReference>
<protein>
    <submittedName>
        <fullName evidence="6">IclR family transcriptional regulator</fullName>
    </submittedName>
</protein>
<keyword evidence="2" id="KW-0238">DNA-binding</keyword>
<feature type="domain" description="IclR-ED" evidence="5">
    <location>
        <begin position="84"/>
        <end position="266"/>
    </location>
</feature>
<dbReference type="InterPro" id="IPR036388">
    <property type="entry name" value="WH-like_DNA-bd_sf"/>
</dbReference>
<evidence type="ECO:0000256" key="2">
    <source>
        <dbReference type="ARBA" id="ARBA00023125"/>
    </source>
</evidence>
<accession>A0ABX0Y8B9</accession>
<comment type="caution">
    <text evidence="6">The sequence shown here is derived from an EMBL/GenBank/DDBJ whole genome shotgun (WGS) entry which is preliminary data.</text>
</comment>
<keyword evidence="1" id="KW-0805">Transcription regulation</keyword>
<dbReference type="Pfam" id="PF01614">
    <property type="entry name" value="IclR_C"/>
    <property type="match status" value="1"/>
</dbReference>
<dbReference type="InterPro" id="IPR050707">
    <property type="entry name" value="HTH_MetabolicPath_Reg"/>
</dbReference>
<name>A0ABX0Y8B9_9ACTN</name>
<dbReference type="SUPFAM" id="SSF55781">
    <property type="entry name" value="GAF domain-like"/>
    <property type="match status" value="1"/>
</dbReference>